<dbReference type="PRINTS" id="PR00037">
    <property type="entry name" value="HTHLACR"/>
</dbReference>
<dbReference type="InterPro" id="IPR036388">
    <property type="entry name" value="WH-like_DNA-bd_sf"/>
</dbReference>
<evidence type="ECO:0000259" key="3">
    <source>
        <dbReference type="PROSITE" id="PS51000"/>
    </source>
</evidence>
<keyword evidence="2" id="KW-0804">Transcription</keyword>
<evidence type="ECO:0000313" key="5">
    <source>
        <dbReference type="EMBL" id="OUP61286.1"/>
    </source>
</evidence>
<dbReference type="Gene3D" id="3.40.50.1360">
    <property type="match status" value="1"/>
</dbReference>
<keyword evidence="6" id="KW-1185">Reference proteome</keyword>
<dbReference type="Proteomes" id="UP000195447">
    <property type="component" value="Unassembled WGS sequence"/>
</dbReference>
<dbReference type="GO" id="GO:0003700">
    <property type="term" value="F:DNA-binding transcription factor activity"/>
    <property type="evidence" value="ECO:0007669"/>
    <property type="project" value="InterPro"/>
</dbReference>
<dbReference type="PANTHER" id="PTHR30363:SF44">
    <property type="entry name" value="AGA OPERON TRANSCRIPTIONAL REPRESSOR-RELATED"/>
    <property type="match status" value="1"/>
</dbReference>
<protein>
    <submittedName>
        <fullName evidence="5">DeoR family transcriptional regulator</fullName>
    </submittedName>
    <submittedName>
        <fullName evidence="4">DeoR/GlpR family DNA-binding transcription regulator</fullName>
    </submittedName>
</protein>
<dbReference type="InterPro" id="IPR014036">
    <property type="entry name" value="DeoR-like_C"/>
</dbReference>
<reference evidence="6" key="1">
    <citation type="submission" date="2017-04" db="EMBL/GenBank/DDBJ databases">
        <title>Function of individual gut microbiota members based on whole genome sequencing of pure cultures obtained from chicken caecum.</title>
        <authorList>
            <person name="Medvecky M."/>
            <person name="Cejkova D."/>
            <person name="Polansky O."/>
            <person name="Karasova D."/>
            <person name="Kubasova T."/>
            <person name="Cizek A."/>
            <person name="Rychlik I."/>
        </authorList>
    </citation>
    <scope>NUCLEOTIDE SEQUENCE [LARGE SCALE GENOMIC DNA]</scope>
    <source>
        <strain evidence="6">An178</strain>
    </source>
</reference>
<dbReference type="AlphaFoldDB" id="A0A1Y3VMD2"/>
<proteinExistence type="predicted"/>
<dbReference type="SMART" id="SM00420">
    <property type="entry name" value="HTH_DEOR"/>
    <property type="match status" value="1"/>
</dbReference>
<reference evidence="4" key="3">
    <citation type="submission" date="2023-01" db="EMBL/GenBank/DDBJ databases">
        <title>Human gut microbiome strain richness.</title>
        <authorList>
            <person name="Chen-Liaw A."/>
        </authorList>
    </citation>
    <scope>NUCLEOTIDE SEQUENCE</scope>
    <source>
        <strain evidence="4">D55st1_G4_D55t1_190419</strain>
    </source>
</reference>
<dbReference type="InterPro" id="IPR050313">
    <property type="entry name" value="Carb_Metab_HTH_regulators"/>
</dbReference>
<dbReference type="RefSeq" id="WP_015535732.1">
    <property type="nucleotide sequence ID" value="NZ_CALHAA010000023.1"/>
</dbReference>
<dbReference type="GeneID" id="79877419"/>
<accession>A0A1Y3VMD2</accession>
<keyword evidence="1" id="KW-0805">Transcription regulation</keyword>
<dbReference type="PROSITE" id="PS51000">
    <property type="entry name" value="HTH_DEOR_2"/>
    <property type="match status" value="1"/>
</dbReference>
<dbReference type="Proteomes" id="UP001220658">
    <property type="component" value="Unassembled WGS sequence"/>
</dbReference>
<comment type="caution">
    <text evidence="5">The sequence shown here is derived from an EMBL/GenBank/DDBJ whole genome shotgun (WGS) entry which is preliminary data.</text>
</comment>
<dbReference type="InterPro" id="IPR036390">
    <property type="entry name" value="WH_DNA-bd_sf"/>
</dbReference>
<evidence type="ECO:0000256" key="1">
    <source>
        <dbReference type="ARBA" id="ARBA00023015"/>
    </source>
</evidence>
<dbReference type="SUPFAM" id="SSF100950">
    <property type="entry name" value="NagB/RpiA/CoA transferase-like"/>
    <property type="match status" value="1"/>
</dbReference>
<keyword evidence="4" id="KW-0238">DNA-binding</keyword>
<evidence type="ECO:0000256" key="2">
    <source>
        <dbReference type="ARBA" id="ARBA00023163"/>
    </source>
</evidence>
<organism evidence="5 6">
    <name type="scientific">Faecalitalea cylindroides</name>
    <dbReference type="NCBI Taxonomy" id="39483"/>
    <lineage>
        <taxon>Bacteria</taxon>
        <taxon>Bacillati</taxon>
        <taxon>Bacillota</taxon>
        <taxon>Erysipelotrichia</taxon>
        <taxon>Erysipelotrichales</taxon>
        <taxon>Erysipelotrichaceae</taxon>
        <taxon>Faecalitalea</taxon>
    </lineage>
</organism>
<reference evidence="5" key="2">
    <citation type="journal article" date="2018" name="BMC Genomics">
        <title>Whole genome sequencing and function prediction of 133 gut anaerobes isolated from chicken caecum in pure cultures.</title>
        <authorList>
            <person name="Medvecky M."/>
            <person name="Cejkova D."/>
            <person name="Polansky O."/>
            <person name="Karasova D."/>
            <person name="Kubasova T."/>
            <person name="Cizek A."/>
            <person name="Rychlik I."/>
        </authorList>
    </citation>
    <scope>NUCLEOTIDE SEQUENCE</scope>
    <source>
        <strain evidence="5">An178</strain>
    </source>
</reference>
<evidence type="ECO:0000313" key="4">
    <source>
        <dbReference type="EMBL" id="MDC0829259.1"/>
    </source>
</evidence>
<evidence type="ECO:0000313" key="6">
    <source>
        <dbReference type="Proteomes" id="UP000195447"/>
    </source>
</evidence>
<dbReference type="EMBL" id="NFKM01000004">
    <property type="protein sequence ID" value="OUP61286.1"/>
    <property type="molecule type" value="Genomic_DNA"/>
</dbReference>
<dbReference type="InterPro" id="IPR001034">
    <property type="entry name" value="DeoR_HTH"/>
</dbReference>
<feature type="domain" description="HTH deoR-type" evidence="3">
    <location>
        <begin position="3"/>
        <end position="58"/>
    </location>
</feature>
<dbReference type="Gene3D" id="1.10.10.10">
    <property type="entry name" value="Winged helix-like DNA-binding domain superfamily/Winged helix DNA-binding domain"/>
    <property type="match status" value="1"/>
</dbReference>
<dbReference type="InterPro" id="IPR037171">
    <property type="entry name" value="NagB/RpiA_transferase-like"/>
</dbReference>
<gene>
    <name evidence="5" type="ORF">B5F14_02960</name>
    <name evidence="4" type="ORF">POG00_11185</name>
</gene>
<dbReference type="GO" id="GO:0003677">
    <property type="term" value="F:DNA binding"/>
    <property type="evidence" value="ECO:0007669"/>
    <property type="project" value="UniProtKB-KW"/>
</dbReference>
<dbReference type="SUPFAM" id="SSF46785">
    <property type="entry name" value="Winged helix' DNA-binding domain"/>
    <property type="match status" value="1"/>
</dbReference>
<dbReference type="Pfam" id="PF08220">
    <property type="entry name" value="HTH_DeoR"/>
    <property type="match status" value="1"/>
</dbReference>
<dbReference type="EMBL" id="JAQNCK010000045">
    <property type="protein sequence ID" value="MDC0829259.1"/>
    <property type="molecule type" value="Genomic_DNA"/>
</dbReference>
<dbReference type="SMART" id="SM01134">
    <property type="entry name" value="DeoRC"/>
    <property type="match status" value="1"/>
</dbReference>
<name>A0A1Y3VMD2_9FIRM</name>
<sequence>MFVEERQALIYEELQSNGRVRVKDLSKKFNVSEDLIRKDLNVLEKEGKLRKIYGGAVLAKENVQRKLASQRKNINLDAKKNIAKKAINIIEPGDIIFLDISTSSIEMAKLLINEQKPMTVITNMLEVINILVSSNINVIFIGGELDYGHDGFVGSLTNQMIDGFRFDKAFLGVVGVDINDNSVMTYMPADAQTKKLVLSHSKETYMLCESEKFNQIGNYQYAKIDDFYGLICDKDLSLGLHKELKQYDIKVIE</sequence>
<dbReference type="Pfam" id="PF00455">
    <property type="entry name" value="DeoRC"/>
    <property type="match status" value="1"/>
</dbReference>
<dbReference type="PANTHER" id="PTHR30363">
    <property type="entry name" value="HTH-TYPE TRANSCRIPTIONAL REGULATOR SRLR-RELATED"/>
    <property type="match status" value="1"/>
</dbReference>